<comment type="subcellular location">
    <subcellularLocation>
        <location evidence="6">Cytoplasm</location>
    </subcellularLocation>
</comment>
<dbReference type="InterPro" id="IPR003761">
    <property type="entry name" value="Exonuc_VII_S"/>
</dbReference>
<gene>
    <name evidence="6" type="primary">xseB</name>
    <name evidence="8" type="ORF">GV64_06030</name>
</gene>
<keyword evidence="4 6" id="KW-0378">Hydrolase</keyword>
<comment type="subunit">
    <text evidence="6">Heterooligomer composed of large and small subunits.</text>
</comment>
<dbReference type="NCBIfam" id="NF002140">
    <property type="entry name" value="PRK00977.1-4"/>
    <property type="match status" value="1"/>
</dbReference>
<evidence type="ECO:0000313" key="8">
    <source>
        <dbReference type="EMBL" id="KEI70344.1"/>
    </source>
</evidence>
<dbReference type="AlphaFoldDB" id="A0A081K868"/>
<evidence type="ECO:0000256" key="4">
    <source>
        <dbReference type="ARBA" id="ARBA00022801"/>
    </source>
</evidence>
<evidence type="ECO:0000256" key="7">
    <source>
        <dbReference type="SAM" id="MobiDB-lite"/>
    </source>
</evidence>
<accession>A0A081K868</accession>
<sequence length="87" mass="9735">MSKNTESFAFEQSLAELETLVQKMESGDMSLEASLKAFEQGIRLTRDCQKALTDSEQKVQKLLEQNGELTTEPFNAVDGEPSADKEY</sequence>
<dbReference type="STRING" id="305900.GV64_06030"/>
<dbReference type="GO" id="GO:0005829">
    <property type="term" value="C:cytosol"/>
    <property type="evidence" value="ECO:0007669"/>
    <property type="project" value="TreeGrafter"/>
</dbReference>
<comment type="function">
    <text evidence="6">Bidirectionally degrades single-stranded DNA into large acid-insoluble oligonucleotides, which are then degraded further into small acid-soluble oligonucleotides.</text>
</comment>
<dbReference type="Pfam" id="PF02609">
    <property type="entry name" value="Exonuc_VII_S"/>
    <property type="match status" value="1"/>
</dbReference>
<evidence type="ECO:0000256" key="2">
    <source>
        <dbReference type="ARBA" id="ARBA00022490"/>
    </source>
</evidence>
<name>A0A081K868_9GAMM</name>
<keyword evidence="5 6" id="KW-0269">Exonuclease</keyword>
<dbReference type="Proteomes" id="UP000027997">
    <property type="component" value="Unassembled WGS sequence"/>
</dbReference>
<dbReference type="HAMAP" id="MF_00337">
    <property type="entry name" value="Exonuc_7_S"/>
    <property type="match status" value="1"/>
</dbReference>
<dbReference type="EC" id="3.1.11.6" evidence="6"/>
<evidence type="ECO:0000313" key="9">
    <source>
        <dbReference type="Proteomes" id="UP000027997"/>
    </source>
</evidence>
<dbReference type="InterPro" id="IPR037004">
    <property type="entry name" value="Exonuc_VII_ssu_sf"/>
</dbReference>
<dbReference type="EMBL" id="JOJP01000001">
    <property type="protein sequence ID" value="KEI70344.1"/>
    <property type="molecule type" value="Genomic_DNA"/>
</dbReference>
<comment type="catalytic activity">
    <reaction evidence="6">
        <text>Exonucleolytic cleavage in either 5'- to 3'- or 3'- to 5'-direction to yield nucleoside 5'-phosphates.</text>
        <dbReference type="EC" id="3.1.11.6"/>
    </reaction>
</comment>
<reference evidence="8 9" key="1">
    <citation type="submission" date="2014-06" db="EMBL/GenBank/DDBJ databases">
        <title>Whole Genome Sequences of Three Symbiotic Endozoicomonas Bacteria.</title>
        <authorList>
            <person name="Neave M.J."/>
            <person name="Apprill A."/>
            <person name="Voolstra C.R."/>
        </authorList>
    </citation>
    <scope>NUCLEOTIDE SEQUENCE [LARGE SCALE GENOMIC DNA]</scope>
    <source>
        <strain evidence="8 9">DSM 22380</strain>
    </source>
</reference>
<dbReference type="GO" id="GO:0008855">
    <property type="term" value="F:exodeoxyribonuclease VII activity"/>
    <property type="evidence" value="ECO:0007669"/>
    <property type="project" value="UniProtKB-UniRule"/>
</dbReference>
<proteinExistence type="inferred from homology"/>
<evidence type="ECO:0000256" key="6">
    <source>
        <dbReference type="HAMAP-Rule" id="MF_00337"/>
    </source>
</evidence>
<evidence type="ECO:0000256" key="3">
    <source>
        <dbReference type="ARBA" id="ARBA00022722"/>
    </source>
</evidence>
<evidence type="ECO:0000256" key="1">
    <source>
        <dbReference type="ARBA" id="ARBA00009998"/>
    </source>
</evidence>
<dbReference type="NCBIfam" id="TIGR01280">
    <property type="entry name" value="xseB"/>
    <property type="match status" value="1"/>
</dbReference>
<dbReference type="PANTHER" id="PTHR34137">
    <property type="entry name" value="EXODEOXYRIBONUCLEASE 7 SMALL SUBUNIT"/>
    <property type="match status" value="1"/>
</dbReference>
<evidence type="ECO:0000256" key="5">
    <source>
        <dbReference type="ARBA" id="ARBA00022839"/>
    </source>
</evidence>
<keyword evidence="3 6" id="KW-0540">Nuclease</keyword>
<dbReference type="SUPFAM" id="SSF116842">
    <property type="entry name" value="XseB-like"/>
    <property type="match status" value="1"/>
</dbReference>
<keyword evidence="9" id="KW-1185">Reference proteome</keyword>
<comment type="caution">
    <text evidence="8">The sequence shown here is derived from an EMBL/GenBank/DDBJ whole genome shotgun (WGS) entry which is preliminary data.</text>
</comment>
<dbReference type="RefSeq" id="WP_020581095.1">
    <property type="nucleotide sequence ID" value="NZ_JOJP01000001.1"/>
</dbReference>
<feature type="region of interest" description="Disordered" evidence="7">
    <location>
        <begin position="64"/>
        <end position="87"/>
    </location>
</feature>
<dbReference type="eggNOG" id="COG1722">
    <property type="taxonomic scope" value="Bacteria"/>
</dbReference>
<dbReference type="GO" id="GO:0006308">
    <property type="term" value="P:DNA catabolic process"/>
    <property type="evidence" value="ECO:0007669"/>
    <property type="project" value="UniProtKB-UniRule"/>
</dbReference>
<comment type="similarity">
    <text evidence="1 6">Belongs to the XseB family.</text>
</comment>
<dbReference type="GO" id="GO:0009318">
    <property type="term" value="C:exodeoxyribonuclease VII complex"/>
    <property type="evidence" value="ECO:0007669"/>
    <property type="project" value="UniProtKB-UniRule"/>
</dbReference>
<protein>
    <recommendedName>
        <fullName evidence="6">Exodeoxyribonuclease 7 small subunit</fullName>
        <ecNumber evidence="6">3.1.11.6</ecNumber>
    </recommendedName>
    <alternativeName>
        <fullName evidence="6">Exodeoxyribonuclease VII small subunit</fullName>
        <shortName evidence="6">Exonuclease VII small subunit</shortName>
    </alternativeName>
</protein>
<keyword evidence="2 6" id="KW-0963">Cytoplasm</keyword>
<dbReference type="PANTHER" id="PTHR34137:SF1">
    <property type="entry name" value="EXODEOXYRIBONUCLEASE 7 SMALL SUBUNIT"/>
    <property type="match status" value="1"/>
</dbReference>
<organism evidence="8 9">
    <name type="scientific">Endozoicomonas elysicola</name>
    <dbReference type="NCBI Taxonomy" id="305900"/>
    <lineage>
        <taxon>Bacteria</taxon>
        <taxon>Pseudomonadati</taxon>
        <taxon>Pseudomonadota</taxon>
        <taxon>Gammaproteobacteria</taxon>
        <taxon>Oceanospirillales</taxon>
        <taxon>Endozoicomonadaceae</taxon>
        <taxon>Endozoicomonas</taxon>
    </lineage>
</organism>
<dbReference type="Gene3D" id="1.10.287.1040">
    <property type="entry name" value="Exonuclease VII, small subunit"/>
    <property type="match status" value="1"/>
</dbReference>